<accession>A0A2N5N548</accession>
<keyword evidence="1" id="KW-0282">Flagellum</keyword>
<evidence type="ECO:0000313" key="1">
    <source>
        <dbReference type="EMBL" id="PLT45465.1"/>
    </source>
</evidence>
<sequence length="115" mass="11942">MTGRYSIEATISYSTTASLSVSLGSSVTPAFVIQRTSPVSTVLVTGLFPVLDFNIALLLTLRAILGSATITMVGEYQLNAGDVIGIYYVANGLSVNLNLGGAAANVSTWAIHQMA</sequence>
<keyword evidence="1" id="KW-0969">Cilium</keyword>
<keyword evidence="2" id="KW-1185">Reference proteome</keyword>
<name>A0A2N5N548_9BACL</name>
<dbReference type="Proteomes" id="UP000234789">
    <property type="component" value="Unassembled WGS sequence"/>
</dbReference>
<organism evidence="1 2">
    <name type="scientific">Paenibacillus pasadenensis</name>
    <dbReference type="NCBI Taxonomy" id="217090"/>
    <lineage>
        <taxon>Bacteria</taxon>
        <taxon>Bacillati</taxon>
        <taxon>Bacillota</taxon>
        <taxon>Bacilli</taxon>
        <taxon>Bacillales</taxon>
        <taxon>Paenibacillaceae</taxon>
        <taxon>Paenibacillus</taxon>
    </lineage>
</organism>
<comment type="caution">
    <text evidence="1">The sequence shown here is derived from an EMBL/GenBank/DDBJ whole genome shotgun (WGS) entry which is preliminary data.</text>
</comment>
<proteinExistence type="predicted"/>
<dbReference type="EMBL" id="NFEZ01000004">
    <property type="protein sequence ID" value="PLT45465.1"/>
    <property type="molecule type" value="Genomic_DNA"/>
</dbReference>
<evidence type="ECO:0000313" key="2">
    <source>
        <dbReference type="Proteomes" id="UP000234789"/>
    </source>
</evidence>
<dbReference type="AlphaFoldDB" id="A0A2N5N548"/>
<gene>
    <name evidence="1" type="ORF">B8V81_3896</name>
</gene>
<keyword evidence="1" id="KW-0966">Cell projection</keyword>
<protein>
    <submittedName>
        <fullName evidence="1">Flagellar hook-length control protein FliK</fullName>
    </submittedName>
</protein>
<reference evidence="1 2" key="1">
    <citation type="submission" date="2017-05" db="EMBL/GenBank/DDBJ databases">
        <title>Functional genome analysis of Paenibacillus pasadenensis strain R16: insights on endophytic life style and antifungal activity.</title>
        <authorList>
            <person name="Passera A."/>
            <person name="Marcolungo L."/>
            <person name="Casati P."/>
            <person name="Brasca M."/>
            <person name="Quaglino F."/>
            <person name="Delledonne M."/>
        </authorList>
    </citation>
    <scope>NUCLEOTIDE SEQUENCE [LARGE SCALE GENOMIC DNA]</scope>
    <source>
        <strain evidence="1 2">R16</strain>
    </source>
</reference>